<accession>A0A426Y3K7</accession>
<sequence>MSLRRRCGRTWSQRDCRSRQAMGGEKDGCGCWNLARWQQQEEAVAARRCNGRVVVESGCSNEDTNGKGGGSGVVRSAGSGVCEKRRGGTEVADSSGRKGSVGVLGRLPRKELADGEVRQRRAWPRRQVVGKRHRRKQRVVVVRTRLEVRGEGSDRGRRGLRLLLRLWLQFFWRRKRGQRLPRRVVEAESRRQAQQGSGGATWCGQREKEGRWQGWPAAVAGRRGIEVADGGRGHREGEGSGDVRLLR</sequence>
<feature type="region of interest" description="Disordered" evidence="1">
    <location>
        <begin position="223"/>
        <end position="247"/>
    </location>
</feature>
<organism evidence="2 3">
    <name type="scientific">Ensete ventricosum</name>
    <name type="common">Abyssinian banana</name>
    <name type="synonym">Musa ensete</name>
    <dbReference type="NCBI Taxonomy" id="4639"/>
    <lineage>
        <taxon>Eukaryota</taxon>
        <taxon>Viridiplantae</taxon>
        <taxon>Streptophyta</taxon>
        <taxon>Embryophyta</taxon>
        <taxon>Tracheophyta</taxon>
        <taxon>Spermatophyta</taxon>
        <taxon>Magnoliopsida</taxon>
        <taxon>Liliopsida</taxon>
        <taxon>Zingiberales</taxon>
        <taxon>Musaceae</taxon>
        <taxon>Ensete</taxon>
    </lineage>
</organism>
<reference evidence="2 3" key="1">
    <citation type="journal article" date="2014" name="Agronomy (Basel)">
        <title>A Draft Genome Sequence for Ensete ventricosum, the Drought-Tolerant Tree Against Hunger.</title>
        <authorList>
            <person name="Harrison J."/>
            <person name="Moore K.A."/>
            <person name="Paszkiewicz K."/>
            <person name="Jones T."/>
            <person name="Grant M."/>
            <person name="Ambacheew D."/>
            <person name="Muzemil S."/>
            <person name="Studholme D.J."/>
        </authorList>
    </citation>
    <scope>NUCLEOTIDE SEQUENCE [LARGE SCALE GENOMIC DNA]</scope>
</reference>
<comment type="caution">
    <text evidence="2">The sequence shown here is derived from an EMBL/GenBank/DDBJ whole genome shotgun (WGS) entry which is preliminary data.</text>
</comment>
<dbReference type="AlphaFoldDB" id="A0A426Y3K7"/>
<proteinExistence type="predicted"/>
<name>A0A426Y3K7_ENSVE</name>
<gene>
    <name evidence="2" type="ORF">B296_00035495</name>
</gene>
<feature type="compositionally biased region" description="Basic and acidic residues" evidence="1">
    <location>
        <begin position="223"/>
        <end position="238"/>
    </location>
</feature>
<dbReference type="Proteomes" id="UP000287651">
    <property type="component" value="Unassembled WGS sequence"/>
</dbReference>
<protein>
    <submittedName>
        <fullName evidence="2">Uncharacterized protein</fullName>
    </submittedName>
</protein>
<dbReference type="EMBL" id="AMZH03015264">
    <property type="protein sequence ID" value="RRT46335.1"/>
    <property type="molecule type" value="Genomic_DNA"/>
</dbReference>
<evidence type="ECO:0000256" key="1">
    <source>
        <dbReference type="SAM" id="MobiDB-lite"/>
    </source>
</evidence>
<evidence type="ECO:0000313" key="2">
    <source>
        <dbReference type="EMBL" id="RRT46335.1"/>
    </source>
</evidence>
<feature type="region of interest" description="Disordered" evidence="1">
    <location>
        <begin position="188"/>
        <end position="210"/>
    </location>
</feature>
<evidence type="ECO:0000313" key="3">
    <source>
        <dbReference type="Proteomes" id="UP000287651"/>
    </source>
</evidence>